<dbReference type="Proteomes" id="UP001233172">
    <property type="component" value="Unassembled WGS sequence"/>
</dbReference>
<comment type="caution">
    <text evidence="2">The sequence shown here is derived from an EMBL/GenBank/DDBJ whole genome shotgun (WGS) entry which is preliminary data.</text>
</comment>
<reference evidence="2" key="1">
    <citation type="journal article" date="2023" name="PLoS Negl. Trop. Dis.">
        <title>A genome sequence for Biomphalaria pfeifferi, the major vector snail for the human-infecting parasite Schistosoma mansoni.</title>
        <authorList>
            <person name="Bu L."/>
            <person name="Lu L."/>
            <person name="Laidemitt M.R."/>
            <person name="Zhang S.M."/>
            <person name="Mutuku M."/>
            <person name="Mkoji G."/>
            <person name="Steinauer M."/>
            <person name="Loker E.S."/>
        </authorList>
    </citation>
    <scope>NUCLEOTIDE SEQUENCE</scope>
    <source>
        <strain evidence="2">KasaAsao</strain>
    </source>
</reference>
<keyword evidence="3" id="KW-1185">Reference proteome</keyword>
<reference evidence="2" key="2">
    <citation type="submission" date="2023-04" db="EMBL/GenBank/DDBJ databases">
        <authorList>
            <person name="Bu L."/>
            <person name="Lu L."/>
            <person name="Laidemitt M.R."/>
            <person name="Zhang S.M."/>
            <person name="Mutuku M."/>
            <person name="Mkoji G."/>
            <person name="Steinauer M."/>
            <person name="Loker E.S."/>
        </authorList>
    </citation>
    <scope>NUCLEOTIDE SEQUENCE</scope>
    <source>
        <strain evidence="2">KasaAsao</strain>
        <tissue evidence="2">Whole Snail</tissue>
    </source>
</reference>
<dbReference type="AlphaFoldDB" id="A0AAD8FJN8"/>
<accession>A0AAD8FJN8</accession>
<organism evidence="2 3">
    <name type="scientific">Biomphalaria pfeifferi</name>
    <name type="common">Bloodfluke planorb</name>
    <name type="synonym">Freshwater snail</name>
    <dbReference type="NCBI Taxonomy" id="112525"/>
    <lineage>
        <taxon>Eukaryota</taxon>
        <taxon>Metazoa</taxon>
        <taxon>Spiralia</taxon>
        <taxon>Lophotrochozoa</taxon>
        <taxon>Mollusca</taxon>
        <taxon>Gastropoda</taxon>
        <taxon>Heterobranchia</taxon>
        <taxon>Euthyneura</taxon>
        <taxon>Panpulmonata</taxon>
        <taxon>Hygrophila</taxon>
        <taxon>Lymnaeoidea</taxon>
        <taxon>Planorbidae</taxon>
        <taxon>Biomphalaria</taxon>
    </lineage>
</organism>
<sequence>MDLPSTSSSSNLELGDKEPLDKSWKPADISPFSVAHCERGKGKWRRKGCTAVLTSSSYKQTIGVSTKQGNQKANHPT</sequence>
<evidence type="ECO:0000256" key="1">
    <source>
        <dbReference type="SAM" id="MobiDB-lite"/>
    </source>
</evidence>
<proteinExistence type="predicted"/>
<feature type="compositionally biased region" description="Basic and acidic residues" evidence="1">
    <location>
        <begin position="14"/>
        <end position="25"/>
    </location>
</feature>
<protein>
    <submittedName>
        <fullName evidence="2">Uncharacterized protein</fullName>
    </submittedName>
</protein>
<feature type="compositionally biased region" description="Polar residues" evidence="1">
    <location>
        <begin position="1"/>
        <end position="12"/>
    </location>
</feature>
<dbReference type="EMBL" id="JASAOG010000011">
    <property type="protein sequence ID" value="KAK0066393.1"/>
    <property type="molecule type" value="Genomic_DNA"/>
</dbReference>
<gene>
    <name evidence="2" type="ORF">Bpfe_004514</name>
</gene>
<evidence type="ECO:0000313" key="2">
    <source>
        <dbReference type="EMBL" id="KAK0066393.1"/>
    </source>
</evidence>
<feature type="region of interest" description="Disordered" evidence="1">
    <location>
        <begin position="1"/>
        <end position="31"/>
    </location>
</feature>
<evidence type="ECO:0000313" key="3">
    <source>
        <dbReference type="Proteomes" id="UP001233172"/>
    </source>
</evidence>
<name>A0AAD8FJN8_BIOPF</name>